<dbReference type="PANTHER" id="PTHR47811">
    <property type="entry name" value="TRNA PSEUDOURIDINE SYNTHASE D"/>
    <property type="match status" value="1"/>
</dbReference>
<dbReference type="STRING" id="634436.SAMN05216361_4342"/>
<dbReference type="PANTHER" id="PTHR47811:SF1">
    <property type="entry name" value="TRNA PSEUDOURIDINE SYNTHASE D"/>
    <property type="match status" value="1"/>
</dbReference>
<keyword evidence="2 4" id="KW-0819">tRNA processing</keyword>
<dbReference type="InterPro" id="IPR042214">
    <property type="entry name" value="TruD_catalytic"/>
</dbReference>
<proteinExistence type="inferred from homology"/>
<name>A0A1M5S842_9ALTE</name>
<dbReference type="AlphaFoldDB" id="A0A1M5S842"/>
<dbReference type="Pfam" id="PF01142">
    <property type="entry name" value="TruD"/>
    <property type="match status" value="2"/>
</dbReference>
<keyword evidence="7" id="KW-1185">Reference proteome</keyword>
<feature type="active site" description="Nucleophile" evidence="4">
    <location>
        <position position="81"/>
    </location>
</feature>
<accession>A0A1M5S842</accession>
<gene>
    <name evidence="4" type="primary">truD</name>
    <name evidence="6" type="ORF">SAMN05216361_4342</name>
</gene>
<dbReference type="Proteomes" id="UP000184520">
    <property type="component" value="Unassembled WGS sequence"/>
</dbReference>
<dbReference type="GO" id="GO:0160150">
    <property type="term" value="F:tRNA pseudouridine(13) synthase activity"/>
    <property type="evidence" value="ECO:0007669"/>
    <property type="project" value="UniProtKB-EC"/>
</dbReference>
<evidence type="ECO:0000313" key="6">
    <source>
        <dbReference type="EMBL" id="SHH34787.1"/>
    </source>
</evidence>
<dbReference type="InterPro" id="IPR020119">
    <property type="entry name" value="PsdUridine_synth_TruD_CS"/>
</dbReference>
<comment type="function">
    <text evidence="4">Responsible for synthesis of pseudouridine from uracil-13 in transfer RNAs.</text>
</comment>
<dbReference type="InterPro" id="IPR050170">
    <property type="entry name" value="TruD_pseudoU_synthase"/>
</dbReference>
<keyword evidence="3 4" id="KW-0413">Isomerase</keyword>
<feature type="domain" description="TRUD" evidence="5">
    <location>
        <begin position="156"/>
        <end position="312"/>
    </location>
</feature>
<sequence length="353" mass="39805">MELNTDHWGYRFGQPSTTAVFKQQPQDFQVIEHLGYELTGDGEHIYLNVQKTNLNTAFVAEQLAKFCKLPLRQVTYAGRKDKYAVTQQWFGIHLPGKQDFDWTAFDLEGAKVLDAKRHNKKLRTGQLKGNSFIITLRDVTEPDVIVERLSRTANEGAPNYFGSQRFGVQRRQDSGELQRGGNLQMAERMLNGEVIRNRNKRSMALSALRSWLFNEGISRRLSAGKLATFMPGDVINLTGSNSIFVTDDVDTTLTERLAEKDISTTIPLWGKGELGSRLEAEQFEQALFEPFTEVSAFLAGEGLKMERRAAIIWPRQLECEAQGDTLTVRFFLPPGCFATSILRECALITELGS</sequence>
<dbReference type="Gene3D" id="3.30.2340.10">
    <property type="entry name" value="TruD, insertion domain"/>
    <property type="match status" value="1"/>
</dbReference>
<dbReference type="SUPFAM" id="SSF55120">
    <property type="entry name" value="Pseudouridine synthase"/>
    <property type="match status" value="1"/>
</dbReference>
<dbReference type="InterPro" id="IPR043165">
    <property type="entry name" value="TruD_insert_sf"/>
</dbReference>
<dbReference type="HAMAP" id="MF_01082">
    <property type="entry name" value="TruD"/>
    <property type="match status" value="1"/>
</dbReference>
<evidence type="ECO:0000256" key="1">
    <source>
        <dbReference type="ARBA" id="ARBA00007953"/>
    </source>
</evidence>
<evidence type="ECO:0000259" key="5">
    <source>
        <dbReference type="PROSITE" id="PS50984"/>
    </source>
</evidence>
<dbReference type="Gene3D" id="3.30.2350.20">
    <property type="entry name" value="TruD, catalytic domain"/>
    <property type="match status" value="1"/>
</dbReference>
<dbReference type="PROSITE" id="PS50984">
    <property type="entry name" value="TRUD"/>
    <property type="match status" value="1"/>
</dbReference>
<dbReference type="PROSITE" id="PS01268">
    <property type="entry name" value="UPF0024"/>
    <property type="match status" value="1"/>
</dbReference>
<dbReference type="GO" id="GO:0005829">
    <property type="term" value="C:cytosol"/>
    <property type="evidence" value="ECO:0007669"/>
    <property type="project" value="TreeGrafter"/>
</dbReference>
<comment type="similarity">
    <text evidence="1 4">Belongs to the pseudouridine synthase TruD family.</text>
</comment>
<evidence type="ECO:0000256" key="2">
    <source>
        <dbReference type="ARBA" id="ARBA00022694"/>
    </source>
</evidence>
<dbReference type="InterPro" id="IPR011760">
    <property type="entry name" value="PsdUridine_synth_TruD_insert"/>
</dbReference>
<evidence type="ECO:0000313" key="7">
    <source>
        <dbReference type="Proteomes" id="UP000184520"/>
    </source>
</evidence>
<reference evidence="7" key="1">
    <citation type="submission" date="2016-11" db="EMBL/GenBank/DDBJ databases">
        <authorList>
            <person name="Varghese N."/>
            <person name="Submissions S."/>
        </authorList>
    </citation>
    <scope>NUCLEOTIDE SEQUENCE [LARGE SCALE GENOMIC DNA]</scope>
    <source>
        <strain evidence="7">CGMCC 1.8995</strain>
    </source>
</reference>
<comment type="catalytic activity">
    <reaction evidence="4">
        <text>uridine(13) in tRNA = pseudouridine(13) in tRNA</text>
        <dbReference type="Rhea" id="RHEA:42540"/>
        <dbReference type="Rhea" id="RHEA-COMP:10105"/>
        <dbReference type="Rhea" id="RHEA-COMP:10106"/>
        <dbReference type="ChEBI" id="CHEBI:65314"/>
        <dbReference type="ChEBI" id="CHEBI:65315"/>
        <dbReference type="EC" id="5.4.99.27"/>
    </reaction>
</comment>
<dbReference type="NCBIfam" id="TIGR00094">
    <property type="entry name" value="tRNA_TruD_broad"/>
    <property type="match status" value="1"/>
</dbReference>
<dbReference type="OrthoDB" id="1550679at2"/>
<dbReference type="GO" id="GO:0003723">
    <property type="term" value="F:RNA binding"/>
    <property type="evidence" value="ECO:0007669"/>
    <property type="project" value="InterPro"/>
</dbReference>
<dbReference type="InterPro" id="IPR001656">
    <property type="entry name" value="PsdUridine_synth_TruD"/>
</dbReference>
<organism evidence="6 7">
    <name type="scientific">Marisediminitalea aggregata</name>
    <dbReference type="NCBI Taxonomy" id="634436"/>
    <lineage>
        <taxon>Bacteria</taxon>
        <taxon>Pseudomonadati</taxon>
        <taxon>Pseudomonadota</taxon>
        <taxon>Gammaproteobacteria</taxon>
        <taxon>Alteromonadales</taxon>
        <taxon>Alteromonadaceae</taxon>
        <taxon>Marisediminitalea</taxon>
    </lineage>
</organism>
<dbReference type="EC" id="5.4.99.27" evidence="4"/>
<dbReference type="EMBL" id="FQWD01000009">
    <property type="protein sequence ID" value="SHH34787.1"/>
    <property type="molecule type" value="Genomic_DNA"/>
</dbReference>
<dbReference type="InterPro" id="IPR020103">
    <property type="entry name" value="PsdUridine_synth_cat_dom_sf"/>
</dbReference>
<evidence type="ECO:0000256" key="4">
    <source>
        <dbReference type="HAMAP-Rule" id="MF_01082"/>
    </source>
</evidence>
<dbReference type="GO" id="GO:0031119">
    <property type="term" value="P:tRNA pseudouridine synthesis"/>
    <property type="evidence" value="ECO:0007669"/>
    <property type="project" value="UniProtKB-UniRule"/>
</dbReference>
<protein>
    <recommendedName>
        <fullName evidence="4">tRNA pseudouridine synthase D</fullName>
        <ecNumber evidence="4">5.4.99.27</ecNumber>
    </recommendedName>
    <alternativeName>
        <fullName evidence="4">tRNA pseudouridine(13) synthase</fullName>
    </alternativeName>
    <alternativeName>
        <fullName evidence="4">tRNA pseudouridylate synthase D</fullName>
    </alternativeName>
    <alternativeName>
        <fullName evidence="4">tRNA-uridine isomerase D</fullName>
    </alternativeName>
</protein>
<evidence type="ECO:0000256" key="3">
    <source>
        <dbReference type="ARBA" id="ARBA00023235"/>
    </source>
</evidence>